<dbReference type="PROSITE" id="PS50868">
    <property type="entry name" value="POST_SET"/>
    <property type="match status" value="1"/>
</dbReference>
<dbReference type="PANTHER" id="PTHR46223:SF3">
    <property type="entry name" value="HISTONE-LYSINE N-METHYLTRANSFERASE SET-23"/>
    <property type="match status" value="1"/>
</dbReference>
<accession>A0AAW2NW82</accession>
<evidence type="ECO:0000256" key="7">
    <source>
        <dbReference type="ARBA" id="ARBA00022833"/>
    </source>
</evidence>
<dbReference type="GO" id="GO:0046872">
    <property type="term" value="F:metal ion binding"/>
    <property type="evidence" value="ECO:0007669"/>
    <property type="project" value="UniProtKB-KW"/>
</dbReference>
<evidence type="ECO:0000256" key="4">
    <source>
        <dbReference type="ARBA" id="ARBA00022679"/>
    </source>
</evidence>
<dbReference type="EMBL" id="JACGWM010000010">
    <property type="protein sequence ID" value="KAL0346914.1"/>
    <property type="molecule type" value="Genomic_DNA"/>
</dbReference>
<dbReference type="PANTHER" id="PTHR46223">
    <property type="entry name" value="HISTONE-LYSINE N-METHYLTRANSFERASE SUV39H"/>
    <property type="match status" value="1"/>
</dbReference>
<feature type="domain" description="Post-SET" evidence="9">
    <location>
        <begin position="321"/>
        <end position="337"/>
    </location>
</feature>
<evidence type="ECO:0000256" key="5">
    <source>
        <dbReference type="ARBA" id="ARBA00022691"/>
    </source>
</evidence>
<evidence type="ECO:0000256" key="6">
    <source>
        <dbReference type="ARBA" id="ARBA00022723"/>
    </source>
</evidence>
<evidence type="ECO:0000313" key="10">
    <source>
        <dbReference type="EMBL" id="KAL0346914.1"/>
    </source>
</evidence>
<dbReference type="PROSITE" id="PS50280">
    <property type="entry name" value="SET"/>
    <property type="match status" value="1"/>
</dbReference>
<dbReference type="SMART" id="SM00317">
    <property type="entry name" value="SET"/>
    <property type="match status" value="1"/>
</dbReference>
<dbReference type="SUPFAM" id="SSF82199">
    <property type="entry name" value="SET domain"/>
    <property type="match status" value="1"/>
</dbReference>
<evidence type="ECO:0000256" key="1">
    <source>
        <dbReference type="ARBA" id="ARBA00004286"/>
    </source>
</evidence>
<dbReference type="Pfam" id="PF00856">
    <property type="entry name" value="SET"/>
    <property type="match status" value="1"/>
</dbReference>
<keyword evidence="4" id="KW-0808">Transferase</keyword>
<comment type="subcellular location">
    <subcellularLocation>
        <location evidence="1">Chromosome</location>
    </subcellularLocation>
</comment>
<dbReference type="InterPro" id="IPR001214">
    <property type="entry name" value="SET_dom"/>
</dbReference>
<dbReference type="GO" id="GO:0008168">
    <property type="term" value="F:methyltransferase activity"/>
    <property type="evidence" value="ECO:0007669"/>
    <property type="project" value="UniProtKB-KW"/>
</dbReference>
<evidence type="ECO:0000259" key="8">
    <source>
        <dbReference type="PROSITE" id="PS50280"/>
    </source>
</evidence>
<feature type="domain" description="SET" evidence="8">
    <location>
        <begin position="213"/>
        <end position="314"/>
    </location>
</feature>
<proteinExistence type="predicted"/>
<protein>
    <submittedName>
        <fullName evidence="10">Histone-lysine N-methyltransferase SUVR3</fullName>
    </submittedName>
</protein>
<comment type="caution">
    <text evidence="10">The sequence shown here is derived from an EMBL/GenBank/DDBJ whole genome shotgun (WGS) entry which is preliminary data.</text>
</comment>
<reference evidence="10" key="1">
    <citation type="submission" date="2020-06" db="EMBL/GenBank/DDBJ databases">
        <authorList>
            <person name="Li T."/>
            <person name="Hu X."/>
            <person name="Zhang T."/>
            <person name="Song X."/>
            <person name="Zhang H."/>
            <person name="Dai N."/>
            <person name="Sheng W."/>
            <person name="Hou X."/>
            <person name="Wei L."/>
        </authorList>
    </citation>
    <scope>NUCLEOTIDE SEQUENCE</scope>
    <source>
        <strain evidence="10">KEN8</strain>
        <tissue evidence="10">Leaf</tissue>
    </source>
</reference>
<keyword evidence="6" id="KW-0479">Metal-binding</keyword>
<dbReference type="GO" id="GO:0005694">
    <property type="term" value="C:chromosome"/>
    <property type="evidence" value="ECO:0007669"/>
    <property type="project" value="UniProtKB-SubCell"/>
</dbReference>
<organism evidence="10">
    <name type="scientific">Sesamum calycinum</name>
    <dbReference type="NCBI Taxonomy" id="2727403"/>
    <lineage>
        <taxon>Eukaryota</taxon>
        <taxon>Viridiplantae</taxon>
        <taxon>Streptophyta</taxon>
        <taxon>Embryophyta</taxon>
        <taxon>Tracheophyta</taxon>
        <taxon>Spermatophyta</taxon>
        <taxon>Magnoliopsida</taxon>
        <taxon>eudicotyledons</taxon>
        <taxon>Gunneridae</taxon>
        <taxon>Pentapetalae</taxon>
        <taxon>asterids</taxon>
        <taxon>lamiids</taxon>
        <taxon>Lamiales</taxon>
        <taxon>Pedaliaceae</taxon>
        <taxon>Sesamum</taxon>
    </lineage>
</organism>
<dbReference type="GO" id="GO:0032259">
    <property type="term" value="P:methylation"/>
    <property type="evidence" value="ECO:0007669"/>
    <property type="project" value="UniProtKB-KW"/>
</dbReference>
<dbReference type="InterPro" id="IPR003616">
    <property type="entry name" value="Post-SET_dom"/>
</dbReference>
<keyword evidence="3" id="KW-0489">Methyltransferase</keyword>
<reference evidence="10" key="2">
    <citation type="journal article" date="2024" name="Plant">
        <title>Genomic evolution and insights into agronomic trait innovations of Sesamum species.</title>
        <authorList>
            <person name="Miao H."/>
            <person name="Wang L."/>
            <person name="Qu L."/>
            <person name="Liu H."/>
            <person name="Sun Y."/>
            <person name="Le M."/>
            <person name="Wang Q."/>
            <person name="Wei S."/>
            <person name="Zheng Y."/>
            <person name="Lin W."/>
            <person name="Duan Y."/>
            <person name="Cao H."/>
            <person name="Xiong S."/>
            <person name="Wang X."/>
            <person name="Wei L."/>
            <person name="Li C."/>
            <person name="Ma Q."/>
            <person name="Ju M."/>
            <person name="Zhao R."/>
            <person name="Li G."/>
            <person name="Mu C."/>
            <person name="Tian Q."/>
            <person name="Mei H."/>
            <person name="Zhang T."/>
            <person name="Gao T."/>
            <person name="Zhang H."/>
        </authorList>
    </citation>
    <scope>NUCLEOTIDE SEQUENCE</scope>
    <source>
        <strain evidence="10">KEN8</strain>
    </source>
</reference>
<dbReference type="Gene3D" id="2.170.270.10">
    <property type="entry name" value="SET domain"/>
    <property type="match status" value="1"/>
</dbReference>
<keyword evidence="5" id="KW-0949">S-adenosyl-L-methionine</keyword>
<dbReference type="InterPro" id="IPR046341">
    <property type="entry name" value="SET_dom_sf"/>
</dbReference>
<name>A0AAW2NW82_9LAMI</name>
<sequence>METNQPASAADLTYATCYFILIVGHNQHYNLQVATINKSAMEEQECSKTRDRHSHDTFFRCAAVVLPYLNPTELASVASTCKTLYQISKPITSRRTSDASRGLENLPIPFLNPIAGDSQPYPYFLYTPTQTIRVRPEFRQPWGSGDDARMCSDEDQPDPFLFRVENASGCECTRCTGDCCPCLEAGDFLLTRECGPSCKCDPACGNRVTQGGVRVRLKMVKDVRKGWGLYAAEMIPRGQFVCEYAGASSIGEHMHENQHRCHENWNTARFINHSCDGGNLDTVIVRSSGALLPRICFFTSRDVQENEELTFSYGDVRLKPDGQPCFCGSSSCAGILPSEHT</sequence>
<keyword evidence="2" id="KW-0158">Chromosome</keyword>
<dbReference type="AlphaFoldDB" id="A0AAW2NW82"/>
<dbReference type="InterPro" id="IPR050973">
    <property type="entry name" value="H3K9_Histone-Lys_N-MTase"/>
</dbReference>
<gene>
    <name evidence="10" type="ORF">Scaly_1707400</name>
</gene>
<evidence type="ECO:0000256" key="3">
    <source>
        <dbReference type="ARBA" id="ARBA00022603"/>
    </source>
</evidence>
<evidence type="ECO:0000256" key="2">
    <source>
        <dbReference type="ARBA" id="ARBA00022454"/>
    </source>
</evidence>
<evidence type="ECO:0000259" key="9">
    <source>
        <dbReference type="PROSITE" id="PS50868"/>
    </source>
</evidence>
<keyword evidence="7" id="KW-0862">Zinc</keyword>